<gene>
    <name evidence="2" type="ORF">ABIF29_009243</name>
</gene>
<dbReference type="Proteomes" id="UP001565471">
    <property type="component" value="Unassembled WGS sequence"/>
</dbReference>
<accession>A0ABV4FH62</accession>
<feature type="region of interest" description="Disordered" evidence="1">
    <location>
        <begin position="344"/>
        <end position="363"/>
    </location>
</feature>
<sequence length="462" mass="51410">MSDLFGCVPPEAFKIFTGRHALAAEVALLRLCATHFGEMAPENPERDQVKNSIAAAIEGMPAPATAVDKDHADEPEAASSDYLYLKMREGGWLVEESDRWLIRVTMPEGYRRLMTVLRDLKENVAKSFTGLVSQVSSLIGAAADDPTMHATNIDAAWQTAVGFRRHMAGIDAALLSVTRRLNSAEGMDESVDVFFAEFVDRILIRDWTKILSQNNPWRSRHHVTRAVREILGSSTAIQQAMAAYVEAGHAATESEAETLIRRRLAEISTSFDDIERLRVRIDQGQVGIEGRIRDILRFIGRNPATIRERVESCLEELAHLDDYVELSCVLPLINCLEPVGESRFPEAREPLPPPEPRVLRRPPEDPYRKRFIKDCRAFDLASEPTAGHALAYLGSKGDGDAVALAPSNAKDWFTWRYIALLALTGRGRRIKGWLLEPAGGVAACRYGELPNFTATRITEPPR</sequence>
<evidence type="ECO:0000256" key="1">
    <source>
        <dbReference type="SAM" id="MobiDB-lite"/>
    </source>
</evidence>
<keyword evidence="3" id="KW-1185">Reference proteome</keyword>
<evidence type="ECO:0008006" key="4">
    <source>
        <dbReference type="Google" id="ProtNLM"/>
    </source>
</evidence>
<reference evidence="2 3" key="1">
    <citation type="submission" date="2024-07" db="EMBL/GenBank/DDBJ databases">
        <title>Genomic Encyclopedia of Type Strains, Phase V (KMG-V): Genome sequencing to study the core and pangenomes of soil and plant-associated prokaryotes.</title>
        <authorList>
            <person name="Whitman W."/>
        </authorList>
    </citation>
    <scope>NUCLEOTIDE SEQUENCE [LARGE SCALE GENOMIC DNA]</scope>
    <source>
        <strain evidence="2 3">USDA 415</strain>
    </source>
</reference>
<evidence type="ECO:0000313" key="2">
    <source>
        <dbReference type="EMBL" id="MEY9322444.1"/>
    </source>
</evidence>
<dbReference type="Pfam" id="PF18982">
    <property type="entry name" value="JetA"/>
    <property type="match status" value="1"/>
</dbReference>
<comment type="caution">
    <text evidence="2">The sequence shown here is derived from an EMBL/GenBank/DDBJ whole genome shotgun (WGS) entry which is preliminary data.</text>
</comment>
<protein>
    <recommendedName>
        <fullName evidence="4">DUF3375 domain-containing protein</fullName>
    </recommendedName>
</protein>
<dbReference type="EMBL" id="JBGBZA010000002">
    <property type="protein sequence ID" value="MEY9322444.1"/>
    <property type="molecule type" value="Genomic_DNA"/>
</dbReference>
<name>A0ABV4FH62_BRAEL</name>
<organism evidence="2 3">
    <name type="scientific">Bradyrhizobium elkanii</name>
    <dbReference type="NCBI Taxonomy" id="29448"/>
    <lineage>
        <taxon>Bacteria</taxon>
        <taxon>Pseudomonadati</taxon>
        <taxon>Pseudomonadota</taxon>
        <taxon>Alphaproteobacteria</taxon>
        <taxon>Hyphomicrobiales</taxon>
        <taxon>Nitrobacteraceae</taxon>
        <taxon>Bradyrhizobium</taxon>
    </lineage>
</organism>
<proteinExistence type="predicted"/>
<dbReference type="InterPro" id="IPR043773">
    <property type="entry name" value="JetA"/>
</dbReference>
<evidence type="ECO:0000313" key="3">
    <source>
        <dbReference type="Proteomes" id="UP001565471"/>
    </source>
</evidence>
<dbReference type="RefSeq" id="WP_016847854.1">
    <property type="nucleotide sequence ID" value="NZ_CP126004.1"/>
</dbReference>